<proteinExistence type="predicted"/>
<reference evidence="2" key="1">
    <citation type="submission" date="2022-02" db="EMBL/GenBank/DDBJ databases">
        <title>Polaribacter sp. MSW13, isolated from seawater.</title>
        <authorList>
            <person name="Kristyanto S."/>
            <person name="Jung J."/>
            <person name="Jeon C.O."/>
        </authorList>
    </citation>
    <scope>NUCLEOTIDE SEQUENCE</scope>
    <source>
        <strain evidence="2">MSW13</strain>
    </source>
</reference>
<name>A0A9X1VPN7_9FLAO</name>
<dbReference type="InterPro" id="IPR013096">
    <property type="entry name" value="Cupin_2"/>
</dbReference>
<dbReference type="RefSeq" id="WP_242178643.1">
    <property type="nucleotide sequence ID" value="NZ_JAKQYM010000006.1"/>
</dbReference>
<comment type="caution">
    <text evidence="2">The sequence shown here is derived from an EMBL/GenBank/DDBJ whole genome shotgun (WGS) entry which is preliminary data.</text>
</comment>
<dbReference type="Pfam" id="PF07883">
    <property type="entry name" value="Cupin_2"/>
    <property type="match status" value="1"/>
</dbReference>
<dbReference type="Proteomes" id="UP001139369">
    <property type="component" value="Unassembled WGS sequence"/>
</dbReference>
<dbReference type="InterPro" id="IPR011051">
    <property type="entry name" value="RmlC_Cupin_sf"/>
</dbReference>
<dbReference type="PANTHER" id="PTHR37694:SF1">
    <property type="entry name" value="SLR8022 PROTEIN"/>
    <property type="match status" value="1"/>
</dbReference>
<dbReference type="EMBL" id="JAKQYM010000006">
    <property type="protein sequence ID" value="MCI2229523.1"/>
    <property type="molecule type" value="Genomic_DNA"/>
</dbReference>
<gene>
    <name evidence="2" type="ORF">MC378_10125</name>
</gene>
<dbReference type="Gene3D" id="2.60.120.10">
    <property type="entry name" value="Jelly Rolls"/>
    <property type="match status" value="1"/>
</dbReference>
<organism evidence="2 3">
    <name type="scientific">Polaribacter marinus</name>
    <dbReference type="NCBI Taxonomy" id="2916838"/>
    <lineage>
        <taxon>Bacteria</taxon>
        <taxon>Pseudomonadati</taxon>
        <taxon>Bacteroidota</taxon>
        <taxon>Flavobacteriia</taxon>
        <taxon>Flavobacteriales</taxon>
        <taxon>Flavobacteriaceae</taxon>
    </lineage>
</organism>
<feature type="domain" description="Cupin type-2" evidence="1">
    <location>
        <begin position="34"/>
        <end position="96"/>
    </location>
</feature>
<dbReference type="PANTHER" id="PTHR37694">
    <property type="entry name" value="SLR8022 PROTEIN"/>
    <property type="match status" value="1"/>
</dbReference>
<keyword evidence="3" id="KW-1185">Reference proteome</keyword>
<evidence type="ECO:0000313" key="2">
    <source>
        <dbReference type="EMBL" id="MCI2229523.1"/>
    </source>
</evidence>
<evidence type="ECO:0000313" key="3">
    <source>
        <dbReference type="Proteomes" id="UP001139369"/>
    </source>
</evidence>
<protein>
    <submittedName>
        <fullName evidence="2">Cupin</fullName>
    </submittedName>
</protein>
<dbReference type="SUPFAM" id="SSF51182">
    <property type="entry name" value="RmlC-like cupins"/>
    <property type="match status" value="1"/>
</dbReference>
<accession>A0A9X1VPN7</accession>
<sequence length="112" mass="12519">MITSSLTANLTNKKEKPAITLLMETDTSKEIRIVFQKSQEMKEHSTPKPIVIEIFEGEIKFGIHKEELHLKKGDLIALEASVPHNLLCIEDAIVRLTIAKTAAISRVNKIVS</sequence>
<dbReference type="AlphaFoldDB" id="A0A9X1VPN7"/>
<dbReference type="InterPro" id="IPR014710">
    <property type="entry name" value="RmlC-like_jellyroll"/>
</dbReference>
<evidence type="ECO:0000259" key="1">
    <source>
        <dbReference type="Pfam" id="PF07883"/>
    </source>
</evidence>